<dbReference type="Proteomes" id="UP000217564">
    <property type="component" value="Unassembled WGS sequence"/>
</dbReference>
<dbReference type="GO" id="GO:0009231">
    <property type="term" value="P:riboflavin biosynthetic process"/>
    <property type="evidence" value="ECO:0007669"/>
    <property type="project" value="InterPro"/>
</dbReference>
<dbReference type="EMBL" id="NRGP01000013">
    <property type="protein sequence ID" value="PCC46785.1"/>
    <property type="molecule type" value="Genomic_DNA"/>
</dbReference>
<dbReference type="RefSeq" id="WP_096162120.1">
    <property type="nucleotide sequence ID" value="NZ_NRGP01000013.1"/>
</dbReference>
<dbReference type="GO" id="GO:0008703">
    <property type="term" value="F:5-amino-6-(5-phosphoribosylamino)uracil reductase activity"/>
    <property type="evidence" value="ECO:0007669"/>
    <property type="project" value="InterPro"/>
</dbReference>
<dbReference type="AlphaFoldDB" id="A0A2A3Z610"/>
<proteinExistence type="predicted"/>
<protein>
    <submittedName>
        <fullName evidence="2">Deaminase</fullName>
    </submittedName>
</protein>
<organism evidence="2 3">
    <name type="scientific">Brevibacterium aurantiacum</name>
    <dbReference type="NCBI Taxonomy" id="273384"/>
    <lineage>
        <taxon>Bacteria</taxon>
        <taxon>Bacillati</taxon>
        <taxon>Actinomycetota</taxon>
        <taxon>Actinomycetes</taxon>
        <taxon>Micrococcales</taxon>
        <taxon>Brevibacteriaceae</taxon>
        <taxon>Brevibacterium</taxon>
    </lineage>
</organism>
<accession>A0A2A3Z610</accession>
<reference evidence="2 3" key="1">
    <citation type="journal article" date="2017" name="Elife">
        <title>Extensive horizontal gene transfer in cheese-associated bacteria.</title>
        <authorList>
            <person name="Bonham K.S."/>
            <person name="Wolfe B.E."/>
            <person name="Dutton R.J."/>
        </authorList>
    </citation>
    <scope>NUCLEOTIDE SEQUENCE [LARGE SCALE GENOMIC DNA]</scope>
    <source>
        <strain evidence="2 3">947_7</strain>
    </source>
</reference>
<dbReference type="Pfam" id="PF01872">
    <property type="entry name" value="RibD_C"/>
    <property type="match status" value="1"/>
</dbReference>
<dbReference type="InterPro" id="IPR002734">
    <property type="entry name" value="RibDG_C"/>
</dbReference>
<evidence type="ECO:0000313" key="3">
    <source>
        <dbReference type="Proteomes" id="UP000217564"/>
    </source>
</evidence>
<comment type="caution">
    <text evidence="2">The sequence shown here is derived from an EMBL/GenBank/DDBJ whole genome shotgun (WGS) entry which is preliminary data.</text>
</comment>
<dbReference type="InterPro" id="IPR024072">
    <property type="entry name" value="DHFR-like_dom_sf"/>
</dbReference>
<dbReference type="PANTHER" id="PTHR38011:SF11">
    <property type="entry name" value="2,5-DIAMINO-6-RIBOSYLAMINO-4(3H)-PYRIMIDINONE 5'-PHOSPHATE REDUCTASE"/>
    <property type="match status" value="1"/>
</dbReference>
<dbReference type="Gene3D" id="3.40.430.10">
    <property type="entry name" value="Dihydrofolate Reductase, subunit A"/>
    <property type="match status" value="1"/>
</dbReference>
<evidence type="ECO:0000259" key="1">
    <source>
        <dbReference type="Pfam" id="PF01872"/>
    </source>
</evidence>
<feature type="domain" description="Bacterial bifunctional deaminase-reductase C-terminal" evidence="1">
    <location>
        <begin position="107"/>
        <end position="174"/>
    </location>
</feature>
<gene>
    <name evidence="2" type="ORF">CIK64_09325</name>
</gene>
<dbReference type="SUPFAM" id="SSF53597">
    <property type="entry name" value="Dihydrofolate reductase-like"/>
    <property type="match status" value="1"/>
</dbReference>
<sequence length="193" mass="20695">MRKLVYYVATTLDGFIAGPDGGDPSAQSFFPVTSDLIKFITTEFPETLPAPAREAMGIDGPGDVFDTVLEGRVSYEIGLAAGLDDAYPHLRHLVFSTTLSTVTGSNIEIVTGDVLDRVRNLKAEEGNDIWLVGGGKLAHSLLPEIDRLVIKQNPAVIGSGIPMFDGPFEPTVFTAVHARLLESGVRVVTLDRA</sequence>
<name>A0A2A3Z610_BREAU</name>
<dbReference type="PANTHER" id="PTHR38011">
    <property type="entry name" value="DIHYDROFOLATE REDUCTASE FAMILY PROTEIN (AFU_ORTHOLOGUE AFUA_8G06820)"/>
    <property type="match status" value="1"/>
</dbReference>
<dbReference type="InterPro" id="IPR050765">
    <property type="entry name" value="Riboflavin_Biosynth_HTPR"/>
</dbReference>
<evidence type="ECO:0000313" key="2">
    <source>
        <dbReference type="EMBL" id="PCC46785.1"/>
    </source>
</evidence>